<name>A0A142B6T3_9GAMM</name>
<gene>
    <name evidence="1" type="ORF">EZMO1_0193</name>
</gene>
<dbReference type="PATRIC" id="fig|570277.3.peg.200"/>
<dbReference type="AlphaFoldDB" id="A0A142B6T3"/>
<accession>A0A142B6T3</accession>
<protein>
    <submittedName>
        <fullName evidence="1">Uncharacterized protein</fullName>
    </submittedName>
</protein>
<organism evidence="1 2">
    <name type="scientific">Endozoicomonas montiporae CL-33</name>
    <dbReference type="NCBI Taxonomy" id="570277"/>
    <lineage>
        <taxon>Bacteria</taxon>
        <taxon>Pseudomonadati</taxon>
        <taxon>Pseudomonadota</taxon>
        <taxon>Gammaproteobacteria</taxon>
        <taxon>Oceanospirillales</taxon>
        <taxon>Endozoicomonadaceae</taxon>
        <taxon>Endozoicomonas</taxon>
    </lineage>
</organism>
<sequence>MSFLKFGYSGFGKRISGADENLMRSLGSNSPQLAANYSRANLIPRSLLPGSSLKMQSGCSRCHQSLKMLLNQKYIVVVWCLNQIGDAGDFHRMS</sequence>
<dbReference type="KEGG" id="emp:EZMO1_0193"/>
<dbReference type="EMBL" id="CP013251">
    <property type="protein sequence ID" value="AMO54459.1"/>
    <property type="molecule type" value="Genomic_DNA"/>
</dbReference>
<evidence type="ECO:0000313" key="1">
    <source>
        <dbReference type="EMBL" id="AMO54459.1"/>
    </source>
</evidence>
<dbReference type="Proteomes" id="UP000071065">
    <property type="component" value="Chromosome"/>
</dbReference>
<proteinExistence type="predicted"/>
<evidence type="ECO:0000313" key="2">
    <source>
        <dbReference type="Proteomes" id="UP000071065"/>
    </source>
</evidence>
<reference evidence="1 2" key="1">
    <citation type="journal article" date="2016" name="Front. Microbiol.">
        <title>Genomic Insight into the Host-Endosymbiont Relationship of Endozoicomonas montiporae CL-33(T) with its Coral Host.</title>
        <authorList>
            <person name="Ding J.-Y."/>
            <person name="Shiu J.-H."/>
            <person name="Chen W.-M."/>
            <person name="Chiang Y.-R."/>
            <person name="Tang S.-L."/>
        </authorList>
    </citation>
    <scope>NUCLEOTIDE SEQUENCE [LARGE SCALE GENOMIC DNA]</scope>
    <source>
        <strain evidence="1 2">CL-33</strain>
    </source>
</reference>